<dbReference type="RefSeq" id="WP_353568010.1">
    <property type="nucleotide sequence ID" value="NZ_BAABRI010000018.1"/>
</dbReference>
<dbReference type="InterPro" id="IPR001227">
    <property type="entry name" value="Ac_transferase_dom_sf"/>
</dbReference>
<keyword evidence="12" id="KW-1185">Reference proteome</keyword>
<dbReference type="InterPro" id="IPR015422">
    <property type="entry name" value="PyrdxlP-dep_Trfase_small"/>
</dbReference>
<keyword evidence="5" id="KW-0808">Transferase</keyword>
<dbReference type="Gene3D" id="3.30.559.30">
    <property type="entry name" value="Nonribosomal peptide synthetase, condensation domain"/>
    <property type="match status" value="1"/>
</dbReference>
<dbReference type="InterPro" id="IPR029058">
    <property type="entry name" value="AB_hydrolase_fold"/>
</dbReference>
<dbReference type="InterPro" id="IPR005814">
    <property type="entry name" value="Aminotrans_3"/>
</dbReference>
<dbReference type="Gene3D" id="3.40.366.10">
    <property type="entry name" value="Malonyl-Coenzyme A Acyl Carrier Protein, domain 2"/>
    <property type="match status" value="1"/>
</dbReference>
<dbReference type="Pfam" id="PF13193">
    <property type="entry name" value="AMP-binding_C"/>
    <property type="match status" value="1"/>
</dbReference>
<evidence type="ECO:0000259" key="10">
    <source>
        <dbReference type="PROSITE" id="PS52004"/>
    </source>
</evidence>
<name>A0ABP9UQS8_9BACT</name>
<dbReference type="InterPro" id="IPR016036">
    <property type="entry name" value="Malonyl_transacylase_ACP-bd"/>
</dbReference>
<evidence type="ECO:0000313" key="12">
    <source>
        <dbReference type="Proteomes" id="UP001476282"/>
    </source>
</evidence>
<dbReference type="InterPro" id="IPR020845">
    <property type="entry name" value="AMP-binding_CS"/>
</dbReference>
<dbReference type="SUPFAM" id="SSF56784">
    <property type="entry name" value="HAD-like"/>
    <property type="match status" value="1"/>
</dbReference>
<evidence type="ECO:0000313" key="11">
    <source>
        <dbReference type="EMBL" id="GAA5483905.1"/>
    </source>
</evidence>
<dbReference type="SMART" id="SM00825">
    <property type="entry name" value="PKS_KS"/>
    <property type="match status" value="1"/>
</dbReference>
<dbReference type="InterPro" id="IPR050091">
    <property type="entry name" value="PKS_NRPS_Biosynth_Enz"/>
</dbReference>
<dbReference type="InterPro" id="IPR025110">
    <property type="entry name" value="AMP-bd_C"/>
</dbReference>
<dbReference type="PROSITE" id="PS52004">
    <property type="entry name" value="KS3_2"/>
    <property type="match status" value="1"/>
</dbReference>
<dbReference type="NCBIfam" id="TIGR01686">
    <property type="entry name" value="FkbH"/>
    <property type="match status" value="1"/>
</dbReference>
<keyword evidence="4" id="KW-0597">Phosphoprotein</keyword>
<dbReference type="InterPro" id="IPR010071">
    <property type="entry name" value="AA_adenyl_dom"/>
</dbReference>
<evidence type="ECO:0000256" key="4">
    <source>
        <dbReference type="ARBA" id="ARBA00022553"/>
    </source>
</evidence>
<dbReference type="InterPro" id="IPR032821">
    <property type="entry name" value="PKS_assoc"/>
</dbReference>
<dbReference type="InterPro" id="IPR006162">
    <property type="entry name" value="Ppantetheine_attach_site"/>
</dbReference>
<dbReference type="InterPro" id="IPR010033">
    <property type="entry name" value="HAD_SF_ppase_IIIC"/>
</dbReference>
<dbReference type="Pfam" id="PF00668">
    <property type="entry name" value="Condensation"/>
    <property type="match status" value="1"/>
</dbReference>
<evidence type="ECO:0000256" key="6">
    <source>
        <dbReference type="ARBA" id="ARBA00022898"/>
    </source>
</evidence>
<keyword evidence="3" id="KW-0596">Phosphopantetheine</keyword>
<dbReference type="InterPro" id="IPR045851">
    <property type="entry name" value="AMP-bd_C_sf"/>
</dbReference>
<dbReference type="Pfam" id="PF00109">
    <property type="entry name" value="ketoacyl-synt"/>
    <property type="match status" value="1"/>
</dbReference>
<dbReference type="SMART" id="SM00827">
    <property type="entry name" value="PKS_AT"/>
    <property type="match status" value="1"/>
</dbReference>
<dbReference type="SUPFAM" id="SSF53474">
    <property type="entry name" value="alpha/beta-Hydrolases"/>
    <property type="match status" value="1"/>
</dbReference>
<evidence type="ECO:0000256" key="7">
    <source>
        <dbReference type="ARBA" id="ARBA00029443"/>
    </source>
</evidence>
<feature type="region of interest" description="Disordered" evidence="8">
    <location>
        <begin position="1804"/>
        <end position="1849"/>
    </location>
</feature>
<dbReference type="Pfam" id="PF00550">
    <property type="entry name" value="PP-binding"/>
    <property type="match status" value="4"/>
</dbReference>
<comment type="cofactor">
    <cofactor evidence="2">
        <name>pantetheine 4'-phosphate</name>
        <dbReference type="ChEBI" id="CHEBI:47942"/>
    </cofactor>
</comment>
<dbReference type="SUPFAM" id="SSF47336">
    <property type="entry name" value="ACP-like"/>
    <property type="match status" value="4"/>
</dbReference>
<dbReference type="PROSITE" id="PS00455">
    <property type="entry name" value="AMP_BINDING"/>
    <property type="match status" value="1"/>
</dbReference>
<feature type="domain" description="Carrier" evidence="9">
    <location>
        <begin position="1580"/>
        <end position="1658"/>
    </location>
</feature>
<evidence type="ECO:0000256" key="2">
    <source>
        <dbReference type="ARBA" id="ARBA00001957"/>
    </source>
</evidence>
<dbReference type="Gene3D" id="3.40.50.1110">
    <property type="entry name" value="SGNH hydrolase"/>
    <property type="match status" value="1"/>
</dbReference>
<dbReference type="InterPro" id="IPR023213">
    <property type="entry name" value="CAT-like_dom_sf"/>
</dbReference>
<dbReference type="Gene3D" id="3.40.50.1820">
    <property type="entry name" value="alpha/beta hydrolase"/>
    <property type="match status" value="1"/>
</dbReference>
<evidence type="ECO:0000256" key="8">
    <source>
        <dbReference type="SAM" id="MobiDB-lite"/>
    </source>
</evidence>
<dbReference type="Gene3D" id="3.40.640.10">
    <property type="entry name" value="Type I PLP-dependent aspartate aminotransferase-like (Major domain)"/>
    <property type="match status" value="1"/>
</dbReference>
<dbReference type="InterPro" id="IPR014043">
    <property type="entry name" value="Acyl_transferase_dom"/>
</dbReference>
<dbReference type="Pfam" id="PF16197">
    <property type="entry name" value="KAsynt_C_assoc"/>
    <property type="match status" value="1"/>
</dbReference>
<dbReference type="InterPro" id="IPR015421">
    <property type="entry name" value="PyrdxlP-dep_Trfase_major"/>
</dbReference>
<dbReference type="SMART" id="SM00823">
    <property type="entry name" value="PKS_PP"/>
    <property type="match status" value="4"/>
</dbReference>
<dbReference type="InterPro" id="IPR036736">
    <property type="entry name" value="ACP-like_sf"/>
</dbReference>
<sequence>MSHSPAVPVRLSATFTADSLVPILGHWFASFGVSSTVETTPFQQVLQQLLDPASPLSTNRGGINVLLVRGQDLAVDQPTRGRSAAREVGAALAESIARDGIRTLVVACPCRESGEAEKVFFNELRDQVAEVAGAEFVNGHEAVALYEVKEVFDAESELAASVPFTDAMFKALGTMIARQVLAGLRKPIKVIAVDADHTLWSGVVGEVGAKGVEIGPGRRAFQQFLMECRGQGHLLCLVSKNHPDDVEAVFRENPGVMMPREAFIDAMVNWDPKSANLQRLAERLNLGLDSFLFLDDSPAEIAEVSANAPSVLAVRVPENEAELPGFLKHLWVLDRHSASAEDAKRADFYHDEARRRELRDRTSSYEEFIAGLDLRMDIVPLDEGNLSRASQLTRRTNQFNSCPRPRDEAELRESCRGMTGRLIEVSDRFGDYGAVGLMIFREDGGRLWAETFLLSCRALGKGVEQRMLRYLGEVAAEMKLSEIAIWFSDSGRNQPVRDFLESQPGRWEDELRILAGKDARQCPLVPSAVAGGSKQAIAGEPVTDAGHIAEIAHTLRTAEAIGKWMAPPVQPRPEISERFVSPQGVVEEKIAAIWAGVLNVEQVGRKDRFVDLGGNSLQLVRVHAQVQREFGKHFELVRMFEHPTVEEQALLVARKETTASAVEKVAGKSDDDALAIVGMAVRLPGASSPEELWQNLRNGVESISTFTAEDEDVPGPADDPAFVRARGLLDPELYEGIDGGLFSILPREAEIIDPQQRVFLELCWEAFERAGYTPDNAEAEGGRVGIYAGCYYDTYLPHNVLSDPEVHRRHLAEAQVGALQVEFGNDKDHLATRVAFKLNLKGPSLTVQTACSSSLVAVSHAAMSLRAGHCDMALAGGVTITVPQKRGYHHEKGGMVSSDGHCRPFDAESSGTVFSNGAGVVLLKRLKDAVRDGDHIHAVIRGYGLNNDGGNKHSYAAPSVDGQADAIRRAHLDAGVDPRTISYIEAHGTATPLGDPIEIAGLTAAFRHGTRDNGFCAVGSLKSNLGHLDTAAGVCGLIKTALSLEHGELPPVLHFQNPNPRIDWANSPFFVNDTLRPWTSENGSPRRAGVSSFGVGGTNAHVILEEAPRDITPREEPGGPRLWVLSGRTEAAVDQLAGKLAAFAENGSSESFAAAARTMSLGRKAMVQRSAVVARDWASLAAALKDNRPAPVESAATAPGLVWMFPGQGAQHPGMTSDLYESEPGYRADIDFCADFLKPLLGEDLRDTLFAKDGDAAERLKHTVLAQPAIFVVEWALARQWARWGVLPELMLGHSVGEFTAACLAGVFSIEDGLRILAARGELMGSMPGGSMLSVRLPAEKLRPLLPEKIDLAAVNGPQLCVVAGERDAVAEFAARMEVEGVNVRELHTSHAFHSWMMDPVVERFRKVIESVKLHPPRMTILSTVTVGKLTDDQATDPDYWASHLRQTVDFHGAVAAAAAEKEGRLYLEVGPGQTLTTLSRQTAGRAGKGYVASCNHPASDAPDHDRLLLAAGELWSHGLPIDLARFHADAPAQRVPLPTYPFQRRRAWLECRLLDRPVERLAPLPKSETVSDIALPAAAPAASMLDQVREVLEGLSGIPVEEMEPRMSFLELGFDSLLLTQAARELQKTFGIPIAFRDLMQNFPTLAQLTEHLEKNATTSNVVARATTSAATAPVVMQPAAAAVAEQAAGGVGASSAGPVDMLGRVREVLEGLSGIPAEEMQPRSNFLELGFDSLLLTQAARELQKAFGVPIAFRDLMQTYPTVGQLVDFLEKNATTPAAVSATTGSGANVVAHATTSPAVGNGAAAGSGPAPSQALAQAPGAAASEGPEEESGVSGPRTRIDRVRTGDELTPPQRAHLEQLIVEYCERTKTSKAKTQEYRPWHADPRTVNGFNRLYKEMVYQIVATRMKGCKMWDVDGNEYIDMVNGFGPNFLGHAPDYVTEAIQEALATGLEIGPQCEAAMETSKLFCEVTGNDRVCFLNTGSEAVQAAMRIARTVTGRDKILVFDKDYHGNFDPVLVRSVGKGARRRTLPLAPGIPDNAVQDVIVVPWGKPEALDMIREVADQLAAVLVEPVQSRQPELIPIEFVHEVKKISEEKGFLLVFDEVITGIRQGPGGSQALYGIRADLATYGKVFGGGALPIGIIGGKAKYMDTFDGGQWQYGDDSFPEKEVTFFAGTFVRLPLAMAACRAVLKHVKSQPKEYWEDIGKRADRLARTVDRMFRDHGIDVRMVNFNSQMYLRVGDGEKHGNLIYYHLRKRGVFAMEGLPFYLTAAHTDADVDFVINAFRETIAALQDGGFFPRLSVSTETEAAPGVRGPFPMTEPMSELWLASLLGDEANLAFNEMLQLRLEGGIDLAATRKALQDLVDRHDALRLRVPGREAPQFVVDAQQEVCVIEKDFRGSENLESAESKLVEAGLEQRESAFDLATGPLFRVVVARLRDDLTVLQFVAHHIAADGWSFEVLMKDFKVCYEARKAGMKPILKAAPSIVDRALREHQQGGGDEVSLNWWKERFAEGVTEAELPLNKPYGSTPVYRSATCELKLDQAVASRFKELARKCGATLNSTLLAGFEALVHRLTDQEKFVLTFPSAGQMTSGEESLVGHCVNFLPLPAEVDKDGSFKELVAKASSAQLDVLEHGEVTYGELLRTLKLGRDGGRRPMMELIFNLEPSGDPGYVGNLRAKVETVPARYSNSTIFLNLMIMPDGLLLSSTYNNELIDEGTMLSWLECLRELLLDAAEDPIKPVGMLNLLSPESARKIESWGNGGGSLPAQSVSDRFRRIAEMHGGRRALDWEGGEMSYRDLAARVSGLANALTERGVKAGDRVGIHLERSPELIISILAVLEAGACYVPVDSGFPADRRKAVFEQCGVGLVLSSSTEAGLATFDPKSIGTGPANPAYREASDPAYVMFTSGSTGEAKGVVVPHSGIMRLVTDTGYCRFSPDETFLQAATVAFDASTFEIFGALLNGGRLVLLKPGEASLDDIAAAIRDKGVSTAWFTAGLFELMVDEHLEALSGLRQLLAGGDVLSVPHVRRAYEALPGTRLINGYGPTENTTFTTTRTIGESDLNGQSISIGHPVSSTFVDIVDASGRPVPVGFAGELRCGGAGLALGYIGRVDLTAARFIETPRGRMYRTGDLCRWRADGRIQFIGRKDHQVKVRGFRIELAEIEACLQAYPGVRQCEVAVRGDGAAGKRLLAWYSAAGSVEEAGVNRWLEERLPGFMVPDRVMRLDALPVNANGKIDTAALPEPGAVRLVSSTGPEGETERRLAAVWREILGVGEVGRHDDFFELGGNSLGGLRMFARIHREFGAMLPLATLLRARTVSALALAIDESVNSHDPAAPAQSDHLAVIQPEGTAAPLYAIHGGDGGILFYRELAERLPKDRPFMAIESPDLGRDEDIDVGTIEETAARYVEMLRADRPHGPYLLAGYSYGGVVAYEMARQLVNAGEDVPFLGVFDTLNPAADIRPYALTERVSVYWNARQDLSLGERILKLAGRFKDGVETHLRVKSESAAAHKVTHAAAHSEQRAVLLREAHEAAMDAYRPGHFHGRMHVFRAAEVNDKFEVPGDYGWGELVDDLEMIDVPGEHLTLFEEGHVAPLADHFSRSLNSSLGRRLSRP</sequence>
<dbReference type="SUPFAM" id="SSF52151">
    <property type="entry name" value="FabD/lysophospholipase-like"/>
    <property type="match status" value="1"/>
</dbReference>
<comment type="similarity">
    <text evidence="7">In the C-terminal section; belongs to the NRP synthetase family.</text>
</comment>
<dbReference type="InterPro" id="IPR020806">
    <property type="entry name" value="PKS_PP-bd"/>
</dbReference>
<dbReference type="SUPFAM" id="SSF52777">
    <property type="entry name" value="CoA-dependent acyltransferases"/>
    <property type="match status" value="2"/>
</dbReference>
<dbReference type="PANTHER" id="PTHR43775">
    <property type="entry name" value="FATTY ACID SYNTHASE"/>
    <property type="match status" value="1"/>
</dbReference>
<proteinExistence type="inferred from homology"/>
<dbReference type="InterPro" id="IPR014031">
    <property type="entry name" value="Ketoacyl_synth_C"/>
</dbReference>
<dbReference type="InterPro" id="IPR042099">
    <property type="entry name" value="ANL_N_sf"/>
</dbReference>
<dbReference type="NCBIfam" id="TIGR01681">
    <property type="entry name" value="HAD-SF-IIIC"/>
    <property type="match status" value="1"/>
</dbReference>
<accession>A0ABP9UQS8</accession>
<feature type="domain" description="Carrier" evidence="9">
    <location>
        <begin position="1701"/>
        <end position="1776"/>
    </location>
</feature>
<dbReference type="NCBIfam" id="TIGR01733">
    <property type="entry name" value="AA-adenyl-dom"/>
    <property type="match status" value="1"/>
</dbReference>
<feature type="domain" description="Carrier" evidence="9">
    <location>
        <begin position="3260"/>
        <end position="3335"/>
    </location>
</feature>
<dbReference type="Gene3D" id="3.40.47.10">
    <property type="match status" value="1"/>
</dbReference>
<dbReference type="PROSITE" id="PS00012">
    <property type="entry name" value="PHOSPHOPANTETHEINE"/>
    <property type="match status" value="2"/>
</dbReference>
<keyword evidence="6" id="KW-0663">Pyridoxal phosphate</keyword>
<dbReference type="InterPro" id="IPR015424">
    <property type="entry name" value="PyrdxlP-dep_Trfase"/>
</dbReference>
<dbReference type="CDD" id="cd12117">
    <property type="entry name" value="A_NRPS_Srf_like"/>
    <property type="match status" value="1"/>
</dbReference>
<dbReference type="Pfam" id="PF00975">
    <property type="entry name" value="Thioesterase"/>
    <property type="match status" value="1"/>
</dbReference>
<dbReference type="InterPro" id="IPR014030">
    <property type="entry name" value="Ketoacyl_synth_N"/>
</dbReference>
<dbReference type="InterPro" id="IPR000873">
    <property type="entry name" value="AMP-dep_synth/lig_dom"/>
</dbReference>
<dbReference type="Gene3D" id="1.10.1200.10">
    <property type="entry name" value="ACP-like"/>
    <property type="match status" value="4"/>
</dbReference>
<comment type="caution">
    <text evidence="11">The sequence shown here is derived from an EMBL/GenBank/DDBJ whole genome shotgun (WGS) entry which is preliminary data.</text>
</comment>
<dbReference type="Pfam" id="PF00501">
    <property type="entry name" value="AMP-binding"/>
    <property type="match status" value="1"/>
</dbReference>
<dbReference type="SMART" id="SM01294">
    <property type="entry name" value="PKS_PP_betabranch"/>
    <property type="match status" value="1"/>
</dbReference>
<comment type="cofactor">
    <cofactor evidence="1">
        <name>pyridoxal 5'-phosphate</name>
        <dbReference type="ChEBI" id="CHEBI:597326"/>
    </cofactor>
</comment>
<reference evidence="11 12" key="1">
    <citation type="submission" date="2024-02" db="EMBL/GenBank/DDBJ databases">
        <title>Haloferula sargassicola NBRC 104335.</title>
        <authorList>
            <person name="Ichikawa N."/>
            <person name="Katano-Makiyama Y."/>
            <person name="Hidaka K."/>
        </authorList>
    </citation>
    <scope>NUCLEOTIDE SEQUENCE [LARGE SCALE GENOMIC DNA]</scope>
    <source>
        <strain evidence="11 12">NBRC 104335</strain>
    </source>
</reference>
<gene>
    <name evidence="11" type="primary">hemL_1</name>
    <name evidence="11" type="ORF">Hsar01_03139</name>
</gene>
<dbReference type="InterPro" id="IPR016039">
    <property type="entry name" value="Thiolase-like"/>
</dbReference>
<protein>
    <submittedName>
        <fullName evidence="11">Glutamate-1-semialdehyde 2,1-aminomutase</fullName>
    </submittedName>
</protein>
<evidence type="ECO:0000259" key="9">
    <source>
        <dbReference type="PROSITE" id="PS50075"/>
    </source>
</evidence>
<feature type="compositionally biased region" description="Low complexity" evidence="8">
    <location>
        <begin position="1804"/>
        <end position="1828"/>
    </location>
</feature>
<dbReference type="CDD" id="cd00833">
    <property type="entry name" value="PKS"/>
    <property type="match status" value="1"/>
</dbReference>
<dbReference type="InterPro" id="IPR036412">
    <property type="entry name" value="HAD-like_sf"/>
</dbReference>
<dbReference type="InterPro" id="IPR010037">
    <property type="entry name" value="FkbH_domain"/>
</dbReference>
<dbReference type="Proteomes" id="UP001476282">
    <property type="component" value="Unassembled WGS sequence"/>
</dbReference>
<dbReference type="InterPro" id="IPR018201">
    <property type="entry name" value="Ketoacyl_synth_AS"/>
</dbReference>
<dbReference type="PROSITE" id="PS50075">
    <property type="entry name" value="CARRIER"/>
    <property type="match status" value="4"/>
</dbReference>
<dbReference type="InterPro" id="IPR036514">
    <property type="entry name" value="SGNH_hydro_sf"/>
</dbReference>
<dbReference type="SUPFAM" id="SSF53901">
    <property type="entry name" value="Thiolase-like"/>
    <property type="match status" value="1"/>
</dbReference>
<dbReference type="PANTHER" id="PTHR43775:SF51">
    <property type="entry name" value="INACTIVE PHENOLPHTHIOCEROL SYNTHESIS POLYKETIDE SYNTHASE TYPE I PKS1-RELATED"/>
    <property type="match status" value="1"/>
</dbReference>
<dbReference type="Gene3D" id="3.30.70.3290">
    <property type="match status" value="1"/>
</dbReference>
<dbReference type="Pfam" id="PF00698">
    <property type="entry name" value="Acyl_transf_1"/>
    <property type="match status" value="1"/>
</dbReference>
<dbReference type="PROSITE" id="PS00600">
    <property type="entry name" value="AA_TRANSFER_CLASS_3"/>
    <property type="match status" value="1"/>
</dbReference>
<dbReference type="SUPFAM" id="SSF53383">
    <property type="entry name" value="PLP-dependent transferases"/>
    <property type="match status" value="1"/>
</dbReference>
<dbReference type="Pfam" id="PF02801">
    <property type="entry name" value="Ketoacyl-synt_C"/>
    <property type="match status" value="1"/>
</dbReference>
<dbReference type="SUPFAM" id="SSF56801">
    <property type="entry name" value="Acetyl-CoA synthetase-like"/>
    <property type="match status" value="1"/>
</dbReference>
<dbReference type="Pfam" id="PF00202">
    <property type="entry name" value="Aminotran_3"/>
    <property type="match status" value="1"/>
</dbReference>
<dbReference type="SUPFAM" id="SSF55048">
    <property type="entry name" value="Probable ACP-binding domain of malonyl-CoA ACP transacylase"/>
    <property type="match status" value="1"/>
</dbReference>
<dbReference type="InterPro" id="IPR001242">
    <property type="entry name" value="Condensation_dom"/>
</dbReference>
<dbReference type="Gene3D" id="3.90.1150.10">
    <property type="entry name" value="Aspartate Aminotransferase, domain 1"/>
    <property type="match status" value="1"/>
</dbReference>
<dbReference type="InterPro" id="IPR016035">
    <property type="entry name" value="Acyl_Trfase/lysoPLipase"/>
</dbReference>
<dbReference type="Gene3D" id="3.40.50.12780">
    <property type="entry name" value="N-terminal domain of ligase-like"/>
    <property type="match status" value="1"/>
</dbReference>
<feature type="domain" description="Ketosynthase family 3 (KS3)" evidence="10">
    <location>
        <begin position="671"/>
        <end position="1106"/>
    </location>
</feature>
<evidence type="ECO:0000256" key="5">
    <source>
        <dbReference type="ARBA" id="ARBA00022679"/>
    </source>
</evidence>
<evidence type="ECO:0000256" key="3">
    <source>
        <dbReference type="ARBA" id="ARBA00022450"/>
    </source>
</evidence>
<dbReference type="Gene3D" id="3.30.559.10">
    <property type="entry name" value="Chloramphenicol acetyltransferase-like domain"/>
    <property type="match status" value="1"/>
</dbReference>
<dbReference type="PROSITE" id="PS00606">
    <property type="entry name" value="KS3_1"/>
    <property type="match status" value="1"/>
</dbReference>
<dbReference type="EMBL" id="BAABRI010000018">
    <property type="protein sequence ID" value="GAA5483905.1"/>
    <property type="molecule type" value="Genomic_DNA"/>
</dbReference>
<evidence type="ECO:0000256" key="1">
    <source>
        <dbReference type="ARBA" id="ARBA00001933"/>
    </source>
</evidence>
<organism evidence="11 12">
    <name type="scientific">Haloferula sargassicola</name>
    <dbReference type="NCBI Taxonomy" id="490096"/>
    <lineage>
        <taxon>Bacteria</taxon>
        <taxon>Pseudomonadati</taxon>
        <taxon>Verrucomicrobiota</taxon>
        <taxon>Verrucomicrobiia</taxon>
        <taxon>Verrucomicrobiales</taxon>
        <taxon>Verrucomicrobiaceae</taxon>
        <taxon>Haloferula</taxon>
    </lineage>
</organism>
<dbReference type="InterPro" id="IPR009081">
    <property type="entry name" value="PP-bd_ACP"/>
</dbReference>
<feature type="domain" description="Carrier" evidence="9">
    <location>
        <begin position="581"/>
        <end position="656"/>
    </location>
</feature>
<dbReference type="Gene3D" id="3.30.300.30">
    <property type="match status" value="1"/>
</dbReference>
<dbReference type="Gene3D" id="3.40.50.1000">
    <property type="entry name" value="HAD superfamily/HAD-like"/>
    <property type="match status" value="1"/>
</dbReference>
<dbReference type="InterPro" id="IPR049704">
    <property type="entry name" value="Aminotrans_3_PPA_site"/>
</dbReference>
<dbReference type="InterPro" id="IPR001031">
    <property type="entry name" value="Thioesterase"/>
</dbReference>
<dbReference type="InterPro" id="IPR023214">
    <property type="entry name" value="HAD_sf"/>
</dbReference>
<dbReference type="InterPro" id="IPR020841">
    <property type="entry name" value="PKS_Beta-ketoAc_synthase_dom"/>
</dbReference>